<keyword evidence="7 11" id="KW-0406">Ion transport</keyword>
<gene>
    <name evidence="13" type="ORF">BpHYR1_013079</name>
</gene>
<comment type="similarity">
    <text evidence="11">Belongs to the amiloride-sensitive sodium channel (TC 1.A.6) family.</text>
</comment>
<comment type="subcellular location">
    <subcellularLocation>
        <location evidence="1">Membrane</location>
        <topology evidence="1">Multi-pass membrane protein</topology>
    </subcellularLocation>
</comment>
<keyword evidence="10 11" id="KW-0407">Ion channel</keyword>
<keyword evidence="4 11" id="KW-0812">Transmembrane</keyword>
<keyword evidence="6" id="KW-0915">Sodium</keyword>
<keyword evidence="2 11" id="KW-0813">Transport</keyword>
<dbReference type="Proteomes" id="UP000276133">
    <property type="component" value="Unassembled WGS sequence"/>
</dbReference>
<dbReference type="Pfam" id="PF00858">
    <property type="entry name" value="ASC"/>
    <property type="match status" value="1"/>
</dbReference>
<keyword evidence="8 12" id="KW-0472">Membrane</keyword>
<evidence type="ECO:0000256" key="3">
    <source>
        <dbReference type="ARBA" id="ARBA00022461"/>
    </source>
</evidence>
<keyword evidence="14" id="KW-1185">Reference proteome</keyword>
<dbReference type="PANTHER" id="PTHR11690">
    <property type="entry name" value="AMILORIDE-SENSITIVE SODIUM CHANNEL-RELATED"/>
    <property type="match status" value="1"/>
</dbReference>
<feature type="transmembrane region" description="Helical" evidence="12">
    <location>
        <begin position="446"/>
        <end position="471"/>
    </location>
</feature>
<evidence type="ECO:0000256" key="11">
    <source>
        <dbReference type="RuleBase" id="RU000679"/>
    </source>
</evidence>
<sequence length="481" mass="55737">MIKIKETTMKNVKTIFRKWTETMTMHGFPNIFRTNSKTIRLAWIALFLASNGFCFYIISRTLINFLNYDVVTKIRILEKDSVPFPAMTICNTNPFVTEHGLEFVFSYLLNNPSFSASFDLFSQIKLDRIILGQISKSKNISDELKQKFGLSYDQFFITCTYSSQDCNPDDWLWYYDIFHGNCFRYNSFSRAKEIRKAVQPGSYGGLNVELYVGVPDDENTMSYSQGAHVFIDDNHFLPLRGEGIALAPGTFSNIVFKRTLTKLKPQPYSECIDNLKNIDSFDSEYYRKVFRSNLTYRQIECFHAYIQSEIYEKCKCDDITFNLIAEHSAPCLTMDQQLCGLETYSEISLSNYKSKLKNHCPLECESVKLDFFKSENLYPSYSYGKKLGENDKIKDLFKRNETITIKQLQSNILAISFYYERIVQTEITESASITWDGLIGSIGGTLGLFLGMSFLSLFEIFDFCLQIFFHLTEKKKNLLKN</sequence>
<dbReference type="AlphaFoldDB" id="A0A3M7RZF2"/>
<evidence type="ECO:0000256" key="6">
    <source>
        <dbReference type="ARBA" id="ARBA00023053"/>
    </source>
</evidence>
<keyword evidence="5 12" id="KW-1133">Transmembrane helix</keyword>
<evidence type="ECO:0000256" key="10">
    <source>
        <dbReference type="ARBA" id="ARBA00023303"/>
    </source>
</evidence>
<evidence type="ECO:0000256" key="4">
    <source>
        <dbReference type="ARBA" id="ARBA00022692"/>
    </source>
</evidence>
<evidence type="ECO:0000256" key="12">
    <source>
        <dbReference type="SAM" id="Phobius"/>
    </source>
</evidence>
<dbReference type="GO" id="GO:0005886">
    <property type="term" value="C:plasma membrane"/>
    <property type="evidence" value="ECO:0007669"/>
    <property type="project" value="TreeGrafter"/>
</dbReference>
<dbReference type="EMBL" id="REGN01002351">
    <property type="protein sequence ID" value="RNA28725.1"/>
    <property type="molecule type" value="Genomic_DNA"/>
</dbReference>
<dbReference type="Gene3D" id="1.10.287.770">
    <property type="entry name" value="YojJ-like"/>
    <property type="match status" value="1"/>
</dbReference>
<dbReference type="OrthoDB" id="6238402at2759"/>
<reference evidence="13 14" key="1">
    <citation type="journal article" date="2018" name="Sci. Rep.">
        <title>Genomic signatures of local adaptation to the degree of environmental predictability in rotifers.</title>
        <authorList>
            <person name="Franch-Gras L."/>
            <person name="Hahn C."/>
            <person name="Garcia-Roger E.M."/>
            <person name="Carmona M.J."/>
            <person name="Serra M."/>
            <person name="Gomez A."/>
        </authorList>
    </citation>
    <scope>NUCLEOTIDE SEQUENCE [LARGE SCALE GENOMIC DNA]</scope>
    <source>
        <strain evidence="13">HYR1</strain>
    </source>
</reference>
<dbReference type="Gene3D" id="2.60.470.10">
    <property type="entry name" value="Acid-sensing ion channels like domains"/>
    <property type="match status" value="1"/>
</dbReference>
<comment type="caution">
    <text evidence="13">The sequence shown here is derived from an EMBL/GenBank/DDBJ whole genome shotgun (WGS) entry which is preliminary data.</text>
</comment>
<feature type="transmembrane region" description="Helical" evidence="12">
    <location>
        <begin position="41"/>
        <end position="58"/>
    </location>
</feature>
<evidence type="ECO:0000256" key="8">
    <source>
        <dbReference type="ARBA" id="ARBA00023136"/>
    </source>
</evidence>
<proteinExistence type="inferred from homology"/>
<evidence type="ECO:0000256" key="5">
    <source>
        <dbReference type="ARBA" id="ARBA00022989"/>
    </source>
</evidence>
<evidence type="ECO:0000256" key="2">
    <source>
        <dbReference type="ARBA" id="ARBA00022448"/>
    </source>
</evidence>
<dbReference type="InterPro" id="IPR001873">
    <property type="entry name" value="ENaC"/>
</dbReference>
<evidence type="ECO:0000313" key="14">
    <source>
        <dbReference type="Proteomes" id="UP000276133"/>
    </source>
</evidence>
<evidence type="ECO:0000313" key="13">
    <source>
        <dbReference type="EMBL" id="RNA28725.1"/>
    </source>
</evidence>
<evidence type="ECO:0000256" key="9">
    <source>
        <dbReference type="ARBA" id="ARBA00023201"/>
    </source>
</evidence>
<evidence type="ECO:0000256" key="1">
    <source>
        <dbReference type="ARBA" id="ARBA00004141"/>
    </source>
</evidence>
<name>A0A3M7RZF2_BRAPC</name>
<keyword evidence="9 11" id="KW-0739">Sodium transport</keyword>
<evidence type="ECO:0000256" key="7">
    <source>
        <dbReference type="ARBA" id="ARBA00023065"/>
    </source>
</evidence>
<keyword evidence="3 11" id="KW-0894">Sodium channel</keyword>
<organism evidence="13 14">
    <name type="scientific">Brachionus plicatilis</name>
    <name type="common">Marine rotifer</name>
    <name type="synonym">Brachionus muelleri</name>
    <dbReference type="NCBI Taxonomy" id="10195"/>
    <lineage>
        <taxon>Eukaryota</taxon>
        <taxon>Metazoa</taxon>
        <taxon>Spiralia</taxon>
        <taxon>Gnathifera</taxon>
        <taxon>Rotifera</taxon>
        <taxon>Eurotatoria</taxon>
        <taxon>Monogononta</taxon>
        <taxon>Pseudotrocha</taxon>
        <taxon>Ploima</taxon>
        <taxon>Brachionidae</taxon>
        <taxon>Brachionus</taxon>
    </lineage>
</organism>
<dbReference type="GO" id="GO:0015280">
    <property type="term" value="F:ligand-gated sodium channel activity"/>
    <property type="evidence" value="ECO:0007669"/>
    <property type="project" value="TreeGrafter"/>
</dbReference>
<protein>
    <submittedName>
        <fullName evidence="13">Acid-sensing ion channel 2</fullName>
    </submittedName>
</protein>
<dbReference type="PRINTS" id="PR01078">
    <property type="entry name" value="AMINACHANNEL"/>
</dbReference>
<accession>A0A3M7RZF2</accession>
<dbReference type="PANTHER" id="PTHR11690:SF248">
    <property type="entry name" value="PICKPOCKET 17, ISOFORM A"/>
    <property type="match status" value="1"/>
</dbReference>